<feature type="region of interest" description="Disordered" evidence="5">
    <location>
        <begin position="198"/>
        <end position="226"/>
    </location>
</feature>
<dbReference type="SFLD" id="SFLDG01129">
    <property type="entry name" value="C1.5:_HAD__Beta-PGM__Phosphata"/>
    <property type="match status" value="1"/>
</dbReference>
<keyword evidence="7" id="KW-1185">Reference proteome</keyword>
<accession>A0A1H8CYM0</accession>
<comment type="similarity">
    <text evidence="2">Belongs to the HAD-like hydrolase superfamily.</text>
</comment>
<dbReference type="NCBIfam" id="TIGR01549">
    <property type="entry name" value="HAD-SF-IA-v1"/>
    <property type="match status" value="1"/>
</dbReference>
<evidence type="ECO:0000256" key="5">
    <source>
        <dbReference type="SAM" id="MobiDB-lite"/>
    </source>
</evidence>
<dbReference type="Proteomes" id="UP000198775">
    <property type="component" value="Unassembled WGS sequence"/>
</dbReference>
<evidence type="ECO:0000256" key="4">
    <source>
        <dbReference type="ARBA" id="ARBA00022842"/>
    </source>
</evidence>
<dbReference type="InterPro" id="IPR036412">
    <property type="entry name" value="HAD-like_sf"/>
</dbReference>
<dbReference type="SFLD" id="SFLDS00003">
    <property type="entry name" value="Haloacid_Dehalogenase"/>
    <property type="match status" value="1"/>
</dbReference>
<dbReference type="AlphaFoldDB" id="A0A1H8CYM0"/>
<reference evidence="7" key="1">
    <citation type="submission" date="2016-10" db="EMBL/GenBank/DDBJ databases">
        <authorList>
            <person name="Varghese N."/>
            <person name="Submissions S."/>
        </authorList>
    </citation>
    <scope>NUCLEOTIDE SEQUENCE [LARGE SCALE GENOMIC DNA]</scope>
    <source>
        <strain evidence="7">IBRC-M 10043</strain>
    </source>
</reference>
<evidence type="ECO:0000256" key="1">
    <source>
        <dbReference type="ARBA" id="ARBA00001946"/>
    </source>
</evidence>
<dbReference type="GO" id="GO:0044281">
    <property type="term" value="P:small molecule metabolic process"/>
    <property type="evidence" value="ECO:0007669"/>
    <property type="project" value="UniProtKB-ARBA"/>
</dbReference>
<evidence type="ECO:0000313" key="6">
    <source>
        <dbReference type="EMBL" id="SEN00055.1"/>
    </source>
</evidence>
<sequence>MDDRPPDAVFLDLDGTLCEYRRSREELLAAAFDELGVDPFFTTAEYRDKLFLQVVTDETRAERRELAFAELADETGRDPAVGRRLAALYASMRDHGDVEPIPGALAALESLGEAYDLALVANGGPEVQDPKLDALGIRDAFDVIVYGGYDTAPKPEPGPFHEALYALDAAPRRAVHVGDTVHKDVRGADGAGIKAALLTEGSEPTTTPDYRLESLADLEDPPWEGE</sequence>
<gene>
    <name evidence="6" type="ORF">SAMN05216388_1001121</name>
</gene>
<name>A0A1H8CYM0_9EURY</name>
<dbReference type="Pfam" id="PF00702">
    <property type="entry name" value="Hydrolase"/>
    <property type="match status" value="1"/>
</dbReference>
<dbReference type="InterPro" id="IPR023214">
    <property type="entry name" value="HAD_sf"/>
</dbReference>
<feature type="compositionally biased region" description="Acidic residues" evidence="5">
    <location>
        <begin position="216"/>
        <end position="226"/>
    </location>
</feature>
<organism evidence="6 7">
    <name type="scientific">Halorientalis persicus</name>
    <dbReference type="NCBI Taxonomy" id="1367881"/>
    <lineage>
        <taxon>Archaea</taxon>
        <taxon>Methanobacteriati</taxon>
        <taxon>Methanobacteriota</taxon>
        <taxon>Stenosarchaea group</taxon>
        <taxon>Halobacteria</taxon>
        <taxon>Halobacteriales</taxon>
        <taxon>Haloarculaceae</taxon>
        <taxon>Halorientalis</taxon>
    </lineage>
</organism>
<dbReference type="SUPFAM" id="SSF56784">
    <property type="entry name" value="HAD-like"/>
    <property type="match status" value="1"/>
</dbReference>
<dbReference type="GO" id="GO:0016787">
    <property type="term" value="F:hydrolase activity"/>
    <property type="evidence" value="ECO:0007669"/>
    <property type="project" value="UniProtKB-KW"/>
</dbReference>
<dbReference type="EMBL" id="FOCX01000001">
    <property type="protein sequence ID" value="SEN00055.1"/>
    <property type="molecule type" value="Genomic_DNA"/>
</dbReference>
<evidence type="ECO:0000256" key="2">
    <source>
        <dbReference type="ARBA" id="ARBA00007958"/>
    </source>
</evidence>
<dbReference type="InterPro" id="IPR051400">
    <property type="entry name" value="HAD-like_hydrolase"/>
</dbReference>
<dbReference type="RefSeq" id="WP_092656553.1">
    <property type="nucleotide sequence ID" value="NZ_FOCX01000001.1"/>
</dbReference>
<comment type="cofactor">
    <cofactor evidence="1">
        <name>Mg(2+)</name>
        <dbReference type="ChEBI" id="CHEBI:18420"/>
    </cofactor>
</comment>
<keyword evidence="4" id="KW-0460">Magnesium</keyword>
<keyword evidence="3 6" id="KW-0378">Hydrolase</keyword>
<protein>
    <submittedName>
        <fullName evidence="6">Putative hydrolase of the HAD superfamily</fullName>
    </submittedName>
</protein>
<proteinExistence type="inferred from homology"/>
<dbReference type="Gene3D" id="3.40.50.1000">
    <property type="entry name" value="HAD superfamily/HAD-like"/>
    <property type="match status" value="1"/>
</dbReference>
<dbReference type="PANTHER" id="PTHR46470">
    <property type="entry name" value="N-ACYLNEURAMINATE-9-PHOSPHATASE"/>
    <property type="match status" value="1"/>
</dbReference>
<dbReference type="OrthoDB" id="27736at2157"/>
<dbReference type="Gene3D" id="1.20.120.710">
    <property type="entry name" value="Haloacid dehalogenase hydrolase-like domain"/>
    <property type="match status" value="1"/>
</dbReference>
<evidence type="ECO:0000256" key="3">
    <source>
        <dbReference type="ARBA" id="ARBA00022801"/>
    </source>
</evidence>
<dbReference type="InterPro" id="IPR006439">
    <property type="entry name" value="HAD-SF_hydro_IA"/>
</dbReference>
<evidence type="ECO:0000313" key="7">
    <source>
        <dbReference type="Proteomes" id="UP000198775"/>
    </source>
</evidence>